<dbReference type="OrthoDB" id="9811006at2"/>
<evidence type="ECO:0000313" key="2">
    <source>
        <dbReference type="EMBL" id="AHG88397.1"/>
    </source>
</evidence>
<keyword evidence="3" id="KW-1185">Reference proteome</keyword>
<dbReference type="STRING" id="861299.J421_0860"/>
<dbReference type="Gene3D" id="2.40.128.110">
    <property type="entry name" value="Lipid/polyisoprenoid-binding, YceI-like"/>
    <property type="match status" value="1"/>
</dbReference>
<dbReference type="InParanoid" id="W0RD76"/>
<dbReference type="Pfam" id="PF04264">
    <property type="entry name" value="YceI"/>
    <property type="match status" value="1"/>
</dbReference>
<evidence type="ECO:0000259" key="1">
    <source>
        <dbReference type="SMART" id="SM00867"/>
    </source>
</evidence>
<name>W0RD76_9BACT</name>
<gene>
    <name evidence="2" type="ORF">J421_0860</name>
</gene>
<sequence>MTTTLQDTAVSTWSIDATHSTIEFAVKHMMLTTVRGRVAGVRGTLVIDAQNPGASSAEVELDTASIETGAEQRDAHLKSADFFDAEQFPTITFRSRRIEGARAEEGASFRVVGDLTVRGTTREVALDATYEGRGRDPWGGERVSFSAEGKIDRRDFGLTWNAALETGGVLVGNDVKIRLDVQAVRA</sequence>
<accession>W0RD76</accession>
<dbReference type="SUPFAM" id="SSF101874">
    <property type="entry name" value="YceI-like"/>
    <property type="match status" value="1"/>
</dbReference>
<dbReference type="eggNOG" id="COG2353">
    <property type="taxonomic scope" value="Bacteria"/>
</dbReference>
<feature type="domain" description="Lipid/polyisoprenoid-binding YceI-like" evidence="1">
    <location>
        <begin position="12"/>
        <end position="184"/>
    </location>
</feature>
<dbReference type="InterPro" id="IPR036761">
    <property type="entry name" value="TTHA0802/YceI-like_sf"/>
</dbReference>
<dbReference type="RefSeq" id="WP_025409937.1">
    <property type="nucleotide sequence ID" value="NZ_CP007128.1"/>
</dbReference>
<dbReference type="EMBL" id="CP007128">
    <property type="protein sequence ID" value="AHG88397.1"/>
    <property type="molecule type" value="Genomic_DNA"/>
</dbReference>
<organism evidence="2 3">
    <name type="scientific">Gemmatirosa kalamazoonensis</name>
    <dbReference type="NCBI Taxonomy" id="861299"/>
    <lineage>
        <taxon>Bacteria</taxon>
        <taxon>Pseudomonadati</taxon>
        <taxon>Gemmatimonadota</taxon>
        <taxon>Gemmatimonadia</taxon>
        <taxon>Gemmatimonadales</taxon>
        <taxon>Gemmatimonadaceae</taxon>
        <taxon>Gemmatirosa</taxon>
    </lineage>
</organism>
<protein>
    <submittedName>
        <fullName evidence="2">YceI family protein</fullName>
    </submittedName>
</protein>
<dbReference type="InterPro" id="IPR007372">
    <property type="entry name" value="Lipid/polyisoprenoid-bd_YceI"/>
</dbReference>
<dbReference type="KEGG" id="gba:J421_0860"/>
<dbReference type="PANTHER" id="PTHR34406:SF1">
    <property type="entry name" value="PROTEIN YCEI"/>
    <property type="match status" value="1"/>
</dbReference>
<dbReference type="SMART" id="SM00867">
    <property type="entry name" value="YceI"/>
    <property type="match status" value="1"/>
</dbReference>
<proteinExistence type="predicted"/>
<dbReference type="Proteomes" id="UP000019151">
    <property type="component" value="Chromosome"/>
</dbReference>
<evidence type="ECO:0000313" key="3">
    <source>
        <dbReference type="Proteomes" id="UP000019151"/>
    </source>
</evidence>
<dbReference type="AlphaFoldDB" id="W0RD76"/>
<dbReference type="PANTHER" id="PTHR34406">
    <property type="entry name" value="PROTEIN YCEI"/>
    <property type="match status" value="1"/>
</dbReference>
<dbReference type="HOGENOM" id="CLU_071003_3_0_0"/>
<reference evidence="2 3" key="1">
    <citation type="journal article" date="2014" name="Genome Announc.">
        <title>Genome Sequence and Methylome of Soil Bacterium Gemmatirosa kalamazoonensis KBS708T, a Member of the Rarely Cultivated Gemmatimonadetes Phylum.</title>
        <authorList>
            <person name="Debruyn J.M."/>
            <person name="Radosevich M."/>
            <person name="Wommack K.E."/>
            <person name="Polson S.W."/>
            <person name="Hauser L.J."/>
            <person name="Fawaz M.N."/>
            <person name="Korlach J."/>
            <person name="Tsai Y.C."/>
        </authorList>
    </citation>
    <scope>NUCLEOTIDE SEQUENCE [LARGE SCALE GENOMIC DNA]</scope>
    <source>
        <strain evidence="2 3">KBS708</strain>
    </source>
</reference>